<dbReference type="OrthoDB" id="9778292at2"/>
<dbReference type="GO" id="GO:0005525">
    <property type="term" value="F:GTP binding"/>
    <property type="evidence" value="ECO:0007669"/>
    <property type="project" value="UniProtKB-KW"/>
</dbReference>
<proteinExistence type="inferred from homology"/>
<dbReference type="STRING" id="1121877.FEAC_06530"/>
<dbReference type="Pfam" id="PF03308">
    <property type="entry name" value="MeaB"/>
    <property type="match status" value="1"/>
</dbReference>
<comment type="similarity">
    <text evidence="1">Belongs to the SIMIBI class G3E GTPase family. ArgK/MeaB subfamily.</text>
</comment>
<dbReference type="PANTHER" id="PTHR43087:SF1">
    <property type="entry name" value="LAO_AO TRANSPORT SYSTEM ATPASE"/>
    <property type="match status" value="1"/>
</dbReference>
<keyword evidence="8" id="KW-1185">Reference proteome</keyword>
<keyword evidence="4" id="KW-0342">GTP-binding</keyword>
<keyword evidence="5" id="KW-0143">Chaperone</keyword>
<dbReference type="EC" id="3.6.-.-" evidence="7"/>
<dbReference type="GO" id="GO:0003924">
    <property type="term" value="F:GTPase activity"/>
    <property type="evidence" value="ECO:0007669"/>
    <property type="project" value="InterPro"/>
</dbReference>
<name>A0A0D8FX37_9ACTN</name>
<dbReference type="eggNOG" id="COG1703">
    <property type="taxonomic scope" value="Bacteria"/>
</dbReference>
<evidence type="ECO:0000259" key="6">
    <source>
        <dbReference type="SMART" id="SM00382"/>
    </source>
</evidence>
<keyword evidence="3 7" id="KW-0378">Hydrolase</keyword>
<evidence type="ECO:0000313" key="7">
    <source>
        <dbReference type="EMBL" id="KJE77544.1"/>
    </source>
</evidence>
<dbReference type="Proteomes" id="UP000032336">
    <property type="component" value="Unassembled WGS sequence"/>
</dbReference>
<dbReference type="SUPFAM" id="SSF52540">
    <property type="entry name" value="P-loop containing nucleoside triphosphate hydrolases"/>
    <property type="match status" value="1"/>
</dbReference>
<comment type="caution">
    <text evidence="7">The sequence shown here is derived from an EMBL/GenBank/DDBJ whole genome shotgun (WGS) entry which is preliminary data.</text>
</comment>
<dbReference type="AlphaFoldDB" id="A0A0D8FX37"/>
<evidence type="ECO:0000256" key="2">
    <source>
        <dbReference type="ARBA" id="ARBA00022741"/>
    </source>
</evidence>
<sequence length="320" mass="34494">MEDPKELIARVRDQNDKGAIARLISIVERPVTNESRDLDEWLAQQAESGFVIGLTGAPGSGKSTLVDRLISQIRASDSSVAVVAVDPSSPFSGGAILGDRVRMQSHTQDPGVYIRSLATRGHLGGLTVAVPRVVRLLEALAFPWVLIETVGVGQVEIEITGEADATVVVINPGWGDSIQANKAGLMEIADIFVINKADRAGVRDTRRDLENMLELGAHDHRPPILETVATSGEGVEMLFEQLTDLRDGLISSGELAKRRAARRLAEFDRLVSATLRSAVESVTERNDLRDRVREGSLTPSKAAAELVALIKLSIDDKEGV</sequence>
<reference evidence="7 8" key="1">
    <citation type="submission" date="2015-01" db="EMBL/GenBank/DDBJ databases">
        <title>Draft genome of the acidophilic iron oxidizer Ferrimicrobium acidiphilum strain T23.</title>
        <authorList>
            <person name="Poehlein A."/>
            <person name="Eisen S."/>
            <person name="Schloemann M."/>
            <person name="Johnson B.D."/>
            <person name="Daniel R."/>
            <person name="Muehling M."/>
        </authorList>
    </citation>
    <scope>NUCLEOTIDE SEQUENCE [LARGE SCALE GENOMIC DNA]</scope>
    <source>
        <strain evidence="7 8">T23</strain>
    </source>
</reference>
<dbReference type="PATRIC" id="fig|1121877.4.peg.696"/>
<keyword evidence="2" id="KW-0547">Nucleotide-binding</keyword>
<dbReference type="NCBIfam" id="TIGR00750">
    <property type="entry name" value="lao"/>
    <property type="match status" value="1"/>
</dbReference>
<dbReference type="EMBL" id="JXUW01000004">
    <property type="protein sequence ID" value="KJE77544.1"/>
    <property type="molecule type" value="Genomic_DNA"/>
</dbReference>
<dbReference type="PANTHER" id="PTHR43087">
    <property type="entry name" value="LYSINE/ARGININE/ORNITHINE TRANSPORT SYSTEM KINASE"/>
    <property type="match status" value="1"/>
</dbReference>
<evidence type="ECO:0000256" key="1">
    <source>
        <dbReference type="ARBA" id="ARBA00009625"/>
    </source>
</evidence>
<evidence type="ECO:0000313" key="8">
    <source>
        <dbReference type="Proteomes" id="UP000032336"/>
    </source>
</evidence>
<organism evidence="7 8">
    <name type="scientific">Ferrimicrobium acidiphilum DSM 19497</name>
    <dbReference type="NCBI Taxonomy" id="1121877"/>
    <lineage>
        <taxon>Bacteria</taxon>
        <taxon>Bacillati</taxon>
        <taxon>Actinomycetota</taxon>
        <taxon>Acidimicrobiia</taxon>
        <taxon>Acidimicrobiales</taxon>
        <taxon>Acidimicrobiaceae</taxon>
        <taxon>Ferrimicrobium</taxon>
    </lineage>
</organism>
<dbReference type="CDD" id="cd03114">
    <property type="entry name" value="MMAA-like"/>
    <property type="match status" value="1"/>
</dbReference>
<dbReference type="Gene3D" id="1.10.287.130">
    <property type="match status" value="1"/>
</dbReference>
<evidence type="ECO:0000256" key="5">
    <source>
        <dbReference type="ARBA" id="ARBA00023186"/>
    </source>
</evidence>
<dbReference type="InterPro" id="IPR003593">
    <property type="entry name" value="AAA+_ATPase"/>
</dbReference>
<dbReference type="InterPro" id="IPR027417">
    <property type="entry name" value="P-loop_NTPase"/>
</dbReference>
<evidence type="ECO:0000256" key="3">
    <source>
        <dbReference type="ARBA" id="ARBA00022801"/>
    </source>
</evidence>
<feature type="domain" description="AAA+ ATPase" evidence="6">
    <location>
        <begin position="48"/>
        <end position="213"/>
    </location>
</feature>
<dbReference type="Gene3D" id="3.40.50.300">
    <property type="entry name" value="P-loop containing nucleotide triphosphate hydrolases"/>
    <property type="match status" value="1"/>
</dbReference>
<accession>A0A0D8FX37</accession>
<dbReference type="InterPro" id="IPR005129">
    <property type="entry name" value="GTPase_ArgK"/>
</dbReference>
<dbReference type="InterPro" id="IPR052040">
    <property type="entry name" value="GTPase/Isobutyryl-CoA_mutase"/>
</dbReference>
<protein>
    <submittedName>
        <fullName evidence="7">Putative GTPase</fullName>
        <ecNumber evidence="7">3.6.-.-</ecNumber>
    </submittedName>
</protein>
<gene>
    <name evidence="7" type="ORF">FEAC_06530</name>
</gene>
<evidence type="ECO:0000256" key="4">
    <source>
        <dbReference type="ARBA" id="ARBA00023134"/>
    </source>
</evidence>
<dbReference type="SMART" id="SM00382">
    <property type="entry name" value="AAA"/>
    <property type="match status" value="1"/>
</dbReference>